<dbReference type="Proteomes" id="UP000596079">
    <property type="component" value="Chromosome"/>
</dbReference>
<gene>
    <name evidence="1" type="ORF">IAQ69_01505</name>
</gene>
<evidence type="ECO:0000313" key="2">
    <source>
        <dbReference type="Proteomes" id="UP000596079"/>
    </source>
</evidence>
<name>A0A7T8AQU3_9GAMM</name>
<proteinExistence type="predicted"/>
<sequence>MKKILLSFIAGILCGVAILYITLLVSGETVTSIAAIDDELSSIPSLSSANPYNHKTEGEKIQHIEHLEEAEFRPASGNNADLYRIKDMCKLRIGTQGDDIYSYRTAYFSQNHLIYMFETHYRTSYDKRPDERVPEFKRVYQEIIFNPRSALVQSEFLKLLDKYITPENRKKC</sequence>
<reference evidence="1 2" key="1">
    <citation type="submission" date="2020-08" db="EMBL/GenBank/DDBJ databases">
        <title>Emergence of ISAba1-mediated novel tet(X) in Acinetobacter variabilis from a chicken farm.</title>
        <authorList>
            <person name="Peng K."/>
            <person name="Li R."/>
        </authorList>
    </citation>
    <scope>NUCLEOTIDE SEQUENCE [LARGE SCALE GENOMIC DNA]</scope>
    <source>
        <strain evidence="1 2">XM9F202-2</strain>
    </source>
</reference>
<organism evidence="1 2">
    <name type="scientific">Acinetobacter variabilis</name>
    <dbReference type="NCBI Taxonomy" id="70346"/>
    <lineage>
        <taxon>Bacteria</taxon>
        <taxon>Pseudomonadati</taxon>
        <taxon>Pseudomonadota</taxon>
        <taxon>Gammaproteobacteria</taxon>
        <taxon>Moraxellales</taxon>
        <taxon>Moraxellaceae</taxon>
        <taxon>Acinetobacter</taxon>
    </lineage>
</organism>
<dbReference type="AlphaFoldDB" id="A0A7T8AQU3"/>
<accession>A0A7T8AQU3</accession>
<dbReference type="EMBL" id="CP060811">
    <property type="protein sequence ID" value="QQN88392.1"/>
    <property type="molecule type" value="Genomic_DNA"/>
</dbReference>
<evidence type="ECO:0000313" key="1">
    <source>
        <dbReference type="EMBL" id="QQN88392.1"/>
    </source>
</evidence>
<dbReference type="RefSeq" id="WP_179992852.1">
    <property type="nucleotide sequence ID" value="NZ_CP060811.1"/>
</dbReference>
<protein>
    <submittedName>
        <fullName evidence="1">Uncharacterized protein</fullName>
    </submittedName>
</protein>